<accession>A0A645JFJ5</accession>
<name>A0A645JFJ5_9ZZZZ</name>
<protein>
    <recommendedName>
        <fullName evidence="2">Glucose-6-phosphate isomerase</fullName>
    </recommendedName>
</protein>
<dbReference type="SUPFAM" id="SSF53697">
    <property type="entry name" value="SIS domain"/>
    <property type="match status" value="1"/>
</dbReference>
<dbReference type="GO" id="GO:0097367">
    <property type="term" value="F:carbohydrate derivative binding"/>
    <property type="evidence" value="ECO:0007669"/>
    <property type="project" value="InterPro"/>
</dbReference>
<gene>
    <name evidence="1" type="ORF">SDC9_209993</name>
</gene>
<dbReference type="GO" id="GO:1901135">
    <property type="term" value="P:carbohydrate derivative metabolic process"/>
    <property type="evidence" value="ECO:0007669"/>
    <property type="project" value="InterPro"/>
</dbReference>
<comment type="caution">
    <text evidence="1">The sequence shown here is derived from an EMBL/GenBank/DDBJ whole genome shotgun (WGS) entry which is preliminary data.</text>
</comment>
<sequence length="43" mass="4766">MLALSVVYEGELANVDAFDQPGVEAYKRLMGPRLKALKADTKR</sequence>
<organism evidence="1">
    <name type="scientific">bioreactor metagenome</name>
    <dbReference type="NCBI Taxonomy" id="1076179"/>
    <lineage>
        <taxon>unclassified sequences</taxon>
        <taxon>metagenomes</taxon>
        <taxon>ecological metagenomes</taxon>
    </lineage>
</organism>
<dbReference type="AlphaFoldDB" id="A0A645JFJ5"/>
<dbReference type="EMBL" id="VSSQ01139994">
    <property type="protein sequence ID" value="MPN62246.1"/>
    <property type="molecule type" value="Genomic_DNA"/>
</dbReference>
<dbReference type="InterPro" id="IPR046348">
    <property type="entry name" value="SIS_dom_sf"/>
</dbReference>
<dbReference type="Gene3D" id="3.40.50.10490">
    <property type="entry name" value="Glucose-6-phosphate isomerase like protein, domain 1"/>
    <property type="match status" value="1"/>
</dbReference>
<reference evidence="1" key="1">
    <citation type="submission" date="2019-08" db="EMBL/GenBank/DDBJ databases">
        <authorList>
            <person name="Kucharzyk K."/>
            <person name="Murdoch R.W."/>
            <person name="Higgins S."/>
            <person name="Loffler F."/>
        </authorList>
    </citation>
    <scope>NUCLEOTIDE SEQUENCE</scope>
</reference>
<evidence type="ECO:0000313" key="1">
    <source>
        <dbReference type="EMBL" id="MPN62246.1"/>
    </source>
</evidence>
<proteinExistence type="predicted"/>
<evidence type="ECO:0008006" key="2">
    <source>
        <dbReference type="Google" id="ProtNLM"/>
    </source>
</evidence>